<dbReference type="GO" id="GO:0016301">
    <property type="term" value="F:kinase activity"/>
    <property type="evidence" value="ECO:0007669"/>
    <property type="project" value="UniProtKB-KW"/>
</dbReference>
<dbReference type="AlphaFoldDB" id="A0A0M0JU59"/>
<organism evidence="15 16">
    <name type="scientific">Chrysochromulina tobinii</name>
    <dbReference type="NCBI Taxonomy" id="1460289"/>
    <lineage>
        <taxon>Eukaryota</taxon>
        <taxon>Haptista</taxon>
        <taxon>Haptophyta</taxon>
        <taxon>Prymnesiophyceae</taxon>
        <taxon>Prymnesiales</taxon>
        <taxon>Chrysochromulinaceae</taxon>
        <taxon>Chrysochromulina</taxon>
    </lineage>
</organism>
<dbReference type="InterPro" id="IPR005946">
    <property type="entry name" value="Rib-P_diPkinase"/>
</dbReference>
<dbReference type="EMBL" id="JWZX01002305">
    <property type="protein sequence ID" value="KOO30040.1"/>
    <property type="molecule type" value="Genomic_DNA"/>
</dbReference>
<evidence type="ECO:0000313" key="16">
    <source>
        <dbReference type="Proteomes" id="UP000037460"/>
    </source>
</evidence>
<keyword evidence="16" id="KW-1185">Reference proteome</keyword>
<comment type="catalytic activity">
    <reaction evidence="12">
        <text>D-ribose 5-phosphate + ATP = 5-phospho-alpha-D-ribose 1-diphosphate + AMP + H(+)</text>
        <dbReference type="Rhea" id="RHEA:15609"/>
        <dbReference type="ChEBI" id="CHEBI:15378"/>
        <dbReference type="ChEBI" id="CHEBI:30616"/>
        <dbReference type="ChEBI" id="CHEBI:58017"/>
        <dbReference type="ChEBI" id="CHEBI:78346"/>
        <dbReference type="ChEBI" id="CHEBI:456215"/>
        <dbReference type="EC" id="2.7.6.1"/>
    </reaction>
</comment>
<evidence type="ECO:0000256" key="9">
    <source>
        <dbReference type="ARBA" id="ARBA00022777"/>
    </source>
</evidence>
<evidence type="ECO:0000313" key="15">
    <source>
        <dbReference type="EMBL" id="KOO30040.1"/>
    </source>
</evidence>
<evidence type="ECO:0000256" key="4">
    <source>
        <dbReference type="ARBA" id="ARBA00013247"/>
    </source>
</evidence>
<evidence type="ECO:0000256" key="6">
    <source>
        <dbReference type="ARBA" id="ARBA00022723"/>
    </source>
</evidence>
<evidence type="ECO:0000256" key="8">
    <source>
        <dbReference type="ARBA" id="ARBA00022741"/>
    </source>
</evidence>
<dbReference type="Pfam" id="PF13793">
    <property type="entry name" value="Pribosyltran_N"/>
    <property type="match status" value="1"/>
</dbReference>
<evidence type="ECO:0000256" key="13">
    <source>
        <dbReference type="SAM" id="MobiDB-lite"/>
    </source>
</evidence>
<dbReference type="GO" id="GO:0005524">
    <property type="term" value="F:ATP binding"/>
    <property type="evidence" value="ECO:0007669"/>
    <property type="project" value="UniProtKB-KW"/>
</dbReference>
<dbReference type="PANTHER" id="PTHR10210:SF32">
    <property type="entry name" value="RIBOSE-PHOSPHATE PYROPHOSPHOKINASE 2"/>
    <property type="match status" value="1"/>
</dbReference>
<comment type="cofactor">
    <cofactor evidence="1">
        <name>Mg(2+)</name>
        <dbReference type="ChEBI" id="CHEBI:18420"/>
    </cofactor>
</comment>
<dbReference type="GO" id="GO:0005737">
    <property type="term" value="C:cytoplasm"/>
    <property type="evidence" value="ECO:0007669"/>
    <property type="project" value="TreeGrafter"/>
</dbReference>
<name>A0A0M0JU59_9EUKA</name>
<keyword evidence="6" id="KW-0479">Metal-binding</keyword>
<dbReference type="GO" id="GO:0006164">
    <property type="term" value="P:purine nucleotide biosynthetic process"/>
    <property type="evidence" value="ECO:0007669"/>
    <property type="project" value="TreeGrafter"/>
</dbReference>
<accession>A0A0M0JU59</accession>
<dbReference type="InterPro" id="IPR000836">
    <property type="entry name" value="PRTase_dom"/>
</dbReference>
<evidence type="ECO:0000256" key="10">
    <source>
        <dbReference type="ARBA" id="ARBA00022840"/>
    </source>
</evidence>
<sequence length="514" mass="56052">MKFGKDLEQYKHPEWEDEYMNYQMLKDILRKLESQAKDEVDGEFFQALEDELEKVNSAFVEHASQIELAFDQLGSVHAGSKSGLGSRGGSHASMAPATAPGTDEALASSPSAAATADSERRKEQVFYDAYRTLGRLQTFVWINAKGFQKIMKKYDKRNELRGTGMELLPEFEKRLEREAFCSGKLLAGNANSELAEEIAARLGVPLAPAKIGRFPDGEISIQILENVRNADVYIIQPTCPPVNDNLMELLLCTSAVRRAAAARVTAIVPYYGYGRQDRKERSRVPISAADVAKMMEAMGIDRVCCVDLHCGQIQGFFGPRTPVDNLYATPIAIGYFQTRQLQNVVIVSPDAGGVARAKMFQEGLEATGMRASLAMIIPRTRVAQDSGLERTVVDLDLVGRVSGCDCIIVDDMIDTANTLCVAANELTSLGARRVFAFATHGLFSGSAAETIEGSSLEEVVVTNTIPLSPSVQRDTRKVRQVSVGKLLAQAINCIHTGDSVSRLFDPSQGATLLA</sequence>
<dbReference type="InterPro" id="IPR004331">
    <property type="entry name" value="SPX_dom"/>
</dbReference>
<evidence type="ECO:0000256" key="3">
    <source>
        <dbReference type="ARBA" id="ARBA00006478"/>
    </source>
</evidence>
<dbReference type="GO" id="GO:0004749">
    <property type="term" value="F:ribose phosphate diphosphokinase activity"/>
    <property type="evidence" value="ECO:0007669"/>
    <property type="project" value="UniProtKB-EC"/>
</dbReference>
<comment type="caution">
    <text evidence="15">The sequence shown here is derived from an EMBL/GenBank/DDBJ whole genome shotgun (WGS) entry which is preliminary data.</text>
</comment>
<dbReference type="GO" id="GO:0000287">
    <property type="term" value="F:magnesium ion binding"/>
    <property type="evidence" value="ECO:0007669"/>
    <property type="project" value="InterPro"/>
</dbReference>
<dbReference type="SMART" id="SM01400">
    <property type="entry name" value="Pribosyltran_N"/>
    <property type="match status" value="1"/>
</dbReference>
<gene>
    <name evidence="15" type="ORF">Ctob_012187</name>
</gene>
<feature type="domain" description="SPX" evidence="14">
    <location>
        <begin position="1"/>
        <end position="168"/>
    </location>
</feature>
<comment type="pathway">
    <text evidence="2">Metabolic intermediate biosynthesis; 5-phospho-alpha-D-ribose 1-diphosphate biosynthesis; 5-phospho-alpha-D-ribose 1-diphosphate from D-ribose 5-phosphate (route I): step 1/1.</text>
</comment>
<dbReference type="InterPro" id="IPR029057">
    <property type="entry name" value="PRTase-like"/>
</dbReference>
<dbReference type="Gene3D" id="3.40.50.2020">
    <property type="match status" value="2"/>
</dbReference>
<dbReference type="SUPFAM" id="SSF53271">
    <property type="entry name" value="PRTase-like"/>
    <property type="match status" value="2"/>
</dbReference>
<dbReference type="NCBIfam" id="NF002320">
    <property type="entry name" value="PRK01259.1"/>
    <property type="match status" value="1"/>
</dbReference>
<dbReference type="Pfam" id="PF14572">
    <property type="entry name" value="Pribosyl_synth"/>
    <property type="match status" value="1"/>
</dbReference>
<reference evidence="16" key="1">
    <citation type="journal article" date="2015" name="PLoS Genet.">
        <title>Genome Sequence and Transcriptome Analyses of Chrysochromulina tobin: Metabolic Tools for Enhanced Algal Fitness in the Prominent Order Prymnesiales (Haptophyceae).</title>
        <authorList>
            <person name="Hovde B.T."/>
            <person name="Deodato C.R."/>
            <person name="Hunsperger H.M."/>
            <person name="Ryken S.A."/>
            <person name="Yost W."/>
            <person name="Jha R.K."/>
            <person name="Patterson J."/>
            <person name="Monnat R.J. Jr."/>
            <person name="Barlow S.B."/>
            <person name="Starkenburg S.R."/>
            <person name="Cattolico R.A."/>
        </authorList>
    </citation>
    <scope>NUCLEOTIDE SEQUENCE</scope>
    <source>
        <strain evidence="16">CCMP291</strain>
    </source>
</reference>
<dbReference type="OrthoDB" id="413572at2759"/>
<keyword evidence="5" id="KW-0808">Transferase</keyword>
<keyword evidence="8" id="KW-0547">Nucleotide-binding</keyword>
<dbReference type="GO" id="GO:0002189">
    <property type="term" value="C:ribose phosphate diphosphokinase complex"/>
    <property type="evidence" value="ECO:0007669"/>
    <property type="project" value="TreeGrafter"/>
</dbReference>
<dbReference type="CDD" id="cd06223">
    <property type="entry name" value="PRTases_typeI"/>
    <property type="match status" value="1"/>
</dbReference>
<dbReference type="PROSITE" id="PS51382">
    <property type="entry name" value="SPX"/>
    <property type="match status" value="1"/>
</dbReference>
<dbReference type="FunFam" id="3.40.50.2020:FF:000001">
    <property type="entry name" value="Ribose-phosphate pyrophosphokinase"/>
    <property type="match status" value="1"/>
</dbReference>
<proteinExistence type="inferred from homology"/>
<evidence type="ECO:0000256" key="11">
    <source>
        <dbReference type="ARBA" id="ARBA00022842"/>
    </source>
</evidence>
<dbReference type="GO" id="GO:0006015">
    <property type="term" value="P:5-phosphoribose 1-diphosphate biosynthetic process"/>
    <property type="evidence" value="ECO:0007669"/>
    <property type="project" value="TreeGrafter"/>
</dbReference>
<dbReference type="PANTHER" id="PTHR10210">
    <property type="entry name" value="RIBOSE-PHOSPHATE DIPHOSPHOKINASE FAMILY MEMBER"/>
    <property type="match status" value="1"/>
</dbReference>
<dbReference type="Pfam" id="PF03105">
    <property type="entry name" value="SPX"/>
    <property type="match status" value="2"/>
</dbReference>
<feature type="compositionally biased region" description="Low complexity" evidence="13">
    <location>
        <begin position="105"/>
        <end position="116"/>
    </location>
</feature>
<dbReference type="Proteomes" id="UP000037460">
    <property type="component" value="Unassembled WGS sequence"/>
</dbReference>
<dbReference type="CDD" id="cd14447">
    <property type="entry name" value="SPX"/>
    <property type="match status" value="1"/>
</dbReference>
<protein>
    <recommendedName>
        <fullName evidence="4">ribose-phosphate diphosphokinase</fullName>
        <ecNumber evidence="4">2.7.6.1</ecNumber>
    </recommendedName>
</protein>
<evidence type="ECO:0000256" key="2">
    <source>
        <dbReference type="ARBA" id="ARBA00004996"/>
    </source>
</evidence>
<keyword evidence="9" id="KW-0418">Kinase</keyword>
<evidence type="ECO:0000256" key="12">
    <source>
        <dbReference type="ARBA" id="ARBA00049535"/>
    </source>
</evidence>
<comment type="similarity">
    <text evidence="3">Belongs to the ribose-phosphate pyrophosphokinase family.</text>
</comment>
<dbReference type="NCBIfam" id="TIGR01251">
    <property type="entry name" value="ribP_PPkin"/>
    <property type="match status" value="1"/>
</dbReference>
<keyword evidence="10" id="KW-0067">ATP-binding</keyword>
<evidence type="ECO:0000256" key="1">
    <source>
        <dbReference type="ARBA" id="ARBA00001946"/>
    </source>
</evidence>
<evidence type="ECO:0000256" key="7">
    <source>
        <dbReference type="ARBA" id="ARBA00022727"/>
    </source>
</evidence>
<feature type="region of interest" description="Disordered" evidence="13">
    <location>
        <begin position="81"/>
        <end position="118"/>
    </location>
</feature>
<evidence type="ECO:0000259" key="14">
    <source>
        <dbReference type="PROSITE" id="PS51382"/>
    </source>
</evidence>
<dbReference type="InterPro" id="IPR029099">
    <property type="entry name" value="Pribosyltran_N"/>
</dbReference>
<dbReference type="EC" id="2.7.6.1" evidence="4"/>
<keyword evidence="11" id="KW-0460">Magnesium</keyword>
<evidence type="ECO:0000256" key="5">
    <source>
        <dbReference type="ARBA" id="ARBA00022679"/>
    </source>
</evidence>
<keyword evidence="7" id="KW-0545">Nucleotide biosynthesis</keyword>